<name>A0A0C4DQL1_MAGP6</name>
<feature type="compositionally biased region" description="Acidic residues" evidence="1">
    <location>
        <begin position="227"/>
        <end position="248"/>
    </location>
</feature>
<reference evidence="3" key="4">
    <citation type="journal article" date="2015" name="G3 (Bethesda)">
        <title>Genome sequences of three phytopathogenic species of the Magnaporthaceae family of fungi.</title>
        <authorList>
            <person name="Okagaki L.H."/>
            <person name="Nunes C.C."/>
            <person name="Sailsbery J."/>
            <person name="Clay B."/>
            <person name="Brown D."/>
            <person name="John T."/>
            <person name="Oh Y."/>
            <person name="Young N."/>
            <person name="Fitzgerald M."/>
            <person name="Haas B.J."/>
            <person name="Zeng Q."/>
            <person name="Young S."/>
            <person name="Adiconis X."/>
            <person name="Fan L."/>
            <person name="Levin J.Z."/>
            <person name="Mitchell T.K."/>
            <person name="Okubara P.A."/>
            <person name="Farman M.L."/>
            <person name="Kohn L.M."/>
            <person name="Birren B."/>
            <person name="Ma L.-J."/>
            <person name="Dean R.A."/>
        </authorList>
    </citation>
    <scope>NUCLEOTIDE SEQUENCE</scope>
    <source>
        <strain evidence="3">ATCC 64411 / 73-15</strain>
    </source>
</reference>
<dbReference type="STRING" id="644358.A0A0C4DQL1"/>
<sequence length="259" mass="28251">MSLYIYAPRFDVAAESGTAPRLGSIFEDLVKLTGALNRGNELPVPKKLRNELSVPNLEVTFGKKVGGKVGLYAGLVQSVLGGISTEHAYTTSEYHSISCQRLRTTEFEAEKEFVRESIENSQKVQNHFINKKRAYMITGLKVGTGFAATHRSGAEGSHDVGAEVNANSVGVPASAGTKLGVTAGSSHEVTHGPASREVVVAYRAIVIKRKRNGELQISDNFGKQFCADDDSDDDDDDEEWDLEPVDEEYVLKHFADEDE</sequence>
<feature type="region of interest" description="Disordered" evidence="1">
    <location>
        <begin position="222"/>
        <end position="259"/>
    </location>
</feature>
<feature type="compositionally biased region" description="Basic and acidic residues" evidence="1">
    <location>
        <begin position="249"/>
        <end position="259"/>
    </location>
</feature>
<reference evidence="2" key="3">
    <citation type="submission" date="2011-03" db="EMBL/GenBank/DDBJ databases">
        <title>Annotation of Magnaporthe poae ATCC 64411.</title>
        <authorList>
            <person name="Ma L.-J."/>
            <person name="Dead R."/>
            <person name="Young S.K."/>
            <person name="Zeng Q."/>
            <person name="Gargeya S."/>
            <person name="Fitzgerald M."/>
            <person name="Haas B."/>
            <person name="Abouelleil A."/>
            <person name="Alvarado L."/>
            <person name="Arachchi H.M."/>
            <person name="Berlin A."/>
            <person name="Brown A."/>
            <person name="Chapman S.B."/>
            <person name="Chen Z."/>
            <person name="Dunbar C."/>
            <person name="Freedman E."/>
            <person name="Gearin G."/>
            <person name="Gellesch M."/>
            <person name="Goldberg J."/>
            <person name="Griggs A."/>
            <person name="Gujja S."/>
            <person name="Heiman D."/>
            <person name="Howarth C."/>
            <person name="Larson L."/>
            <person name="Lui A."/>
            <person name="MacDonald P.J.P."/>
            <person name="Mehta T."/>
            <person name="Montmayeur A."/>
            <person name="Murphy C."/>
            <person name="Neiman D."/>
            <person name="Pearson M."/>
            <person name="Priest M."/>
            <person name="Roberts A."/>
            <person name="Saif S."/>
            <person name="Shea T."/>
            <person name="Shenoy N."/>
            <person name="Sisk P."/>
            <person name="Stolte C."/>
            <person name="Sykes S."/>
            <person name="Yandava C."/>
            <person name="Wortman J."/>
            <person name="Nusbaum C."/>
            <person name="Birren B."/>
        </authorList>
    </citation>
    <scope>NUCLEOTIDE SEQUENCE</scope>
    <source>
        <strain evidence="2">ATCC 64411</strain>
    </source>
</reference>
<proteinExistence type="predicted"/>
<evidence type="ECO:0000313" key="4">
    <source>
        <dbReference type="Proteomes" id="UP000011715"/>
    </source>
</evidence>
<gene>
    <name evidence="2" type="ORF">MAPG_02155</name>
</gene>
<organism evidence="3 4">
    <name type="scientific">Magnaporthiopsis poae (strain ATCC 64411 / 73-15)</name>
    <name type="common">Kentucky bluegrass fungus</name>
    <name type="synonym">Magnaporthe poae</name>
    <dbReference type="NCBI Taxonomy" id="644358"/>
    <lineage>
        <taxon>Eukaryota</taxon>
        <taxon>Fungi</taxon>
        <taxon>Dikarya</taxon>
        <taxon>Ascomycota</taxon>
        <taxon>Pezizomycotina</taxon>
        <taxon>Sordariomycetes</taxon>
        <taxon>Sordariomycetidae</taxon>
        <taxon>Magnaporthales</taxon>
        <taxon>Magnaporthaceae</taxon>
        <taxon>Magnaporthiopsis</taxon>
    </lineage>
</organism>
<dbReference type="VEuPathDB" id="FungiDB:MAPG_02155"/>
<keyword evidence="4" id="KW-1185">Reference proteome</keyword>
<dbReference type="AlphaFoldDB" id="A0A0C4DQL1"/>
<dbReference type="EMBL" id="GL876967">
    <property type="protein sequence ID" value="KLU83088.1"/>
    <property type="molecule type" value="Genomic_DNA"/>
</dbReference>
<accession>A0A0C4DQL1</accession>
<evidence type="ECO:0000313" key="2">
    <source>
        <dbReference type="EMBL" id="KLU83088.1"/>
    </source>
</evidence>
<dbReference type="Proteomes" id="UP000011715">
    <property type="component" value="Unassembled WGS sequence"/>
</dbReference>
<dbReference type="EMBL" id="ADBL01000544">
    <property type="status" value="NOT_ANNOTATED_CDS"/>
    <property type="molecule type" value="Genomic_DNA"/>
</dbReference>
<evidence type="ECO:0000256" key="1">
    <source>
        <dbReference type="SAM" id="MobiDB-lite"/>
    </source>
</evidence>
<dbReference type="EnsemblFungi" id="MAPG_02155T0">
    <property type="protein sequence ID" value="MAPG_02155T0"/>
    <property type="gene ID" value="MAPG_02155"/>
</dbReference>
<reference evidence="2" key="2">
    <citation type="submission" date="2010-05" db="EMBL/GenBank/DDBJ databases">
        <title>The Genome Sequence of Magnaporthe poae strain ATCC 64411.</title>
        <authorList>
            <consortium name="The Broad Institute Genome Sequencing Platform"/>
            <consortium name="Broad Institute Genome Sequencing Center for Infectious Disease"/>
            <person name="Ma L.-J."/>
            <person name="Dead R."/>
            <person name="Young S."/>
            <person name="Zeng Q."/>
            <person name="Koehrsen M."/>
            <person name="Alvarado L."/>
            <person name="Berlin A."/>
            <person name="Chapman S.B."/>
            <person name="Chen Z."/>
            <person name="Freedman E."/>
            <person name="Gellesch M."/>
            <person name="Goldberg J."/>
            <person name="Griggs A."/>
            <person name="Gujja S."/>
            <person name="Heilman E.R."/>
            <person name="Heiman D."/>
            <person name="Hepburn T."/>
            <person name="Howarth C."/>
            <person name="Jen D."/>
            <person name="Larson L."/>
            <person name="Mehta T."/>
            <person name="Neiman D."/>
            <person name="Pearson M."/>
            <person name="Roberts A."/>
            <person name="Saif S."/>
            <person name="Shea T."/>
            <person name="Shenoy N."/>
            <person name="Sisk P."/>
            <person name="Stolte C."/>
            <person name="Sykes S."/>
            <person name="Walk T."/>
            <person name="White J."/>
            <person name="Yandava C."/>
            <person name="Haas B."/>
            <person name="Nusbaum C."/>
            <person name="Birren B."/>
        </authorList>
    </citation>
    <scope>NUCLEOTIDE SEQUENCE</scope>
    <source>
        <strain evidence="2">ATCC 64411</strain>
    </source>
</reference>
<dbReference type="OrthoDB" id="4500473at2759"/>
<reference evidence="4" key="1">
    <citation type="submission" date="2010-05" db="EMBL/GenBank/DDBJ databases">
        <title>The genome sequence of Magnaporthe poae strain ATCC 64411.</title>
        <authorList>
            <person name="Ma L.-J."/>
            <person name="Dead R."/>
            <person name="Young S."/>
            <person name="Zeng Q."/>
            <person name="Koehrsen M."/>
            <person name="Alvarado L."/>
            <person name="Berlin A."/>
            <person name="Chapman S.B."/>
            <person name="Chen Z."/>
            <person name="Freedman E."/>
            <person name="Gellesch M."/>
            <person name="Goldberg J."/>
            <person name="Griggs A."/>
            <person name="Gujja S."/>
            <person name="Heilman E.R."/>
            <person name="Heiman D."/>
            <person name="Hepburn T."/>
            <person name="Howarth C."/>
            <person name="Jen D."/>
            <person name="Larson L."/>
            <person name="Mehta T."/>
            <person name="Neiman D."/>
            <person name="Pearson M."/>
            <person name="Roberts A."/>
            <person name="Saif S."/>
            <person name="Shea T."/>
            <person name="Shenoy N."/>
            <person name="Sisk P."/>
            <person name="Stolte C."/>
            <person name="Sykes S."/>
            <person name="Walk T."/>
            <person name="White J."/>
            <person name="Yandava C."/>
            <person name="Haas B."/>
            <person name="Nusbaum C."/>
            <person name="Birren B."/>
        </authorList>
    </citation>
    <scope>NUCLEOTIDE SEQUENCE [LARGE SCALE GENOMIC DNA]</scope>
    <source>
        <strain evidence="4">ATCC 64411 / 73-15</strain>
    </source>
</reference>
<protein>
    <submittedName>
        <fullName evidence="2 3">Uncharacterized protein</fullName>
    </submittedName>
</protein>
<reference evidence="3" key="5">
    <citation type="submission" date="2015-06" db="UniProtKB">
        <authorList>
            <consortium name="EnsemblFungi"/>
        </authorList>
    </citation>
    <scope>IDENTIFICATION</scope>
    <source>
        <strain evidence="3">ATCC 64411</strain>
    </source>
</reference>
<evidence type="ECO:0000313" key="3">
    <source>
        <dbReference type="EnsemblFungi" id="MAPG_02155T0"/>
    </source>
</evidence>